<evidence type="ECO:0000256" key="8">
    <source>
        <dbReference type="ARBA" id="ARBA00023204"/>
    </source>
</evidence>
<dbReference type="PANTHER" id="PTHR10815">
    <property type="entry name" value="METHYLATED-DNA--PROTEIN-CYSTEINE METHYLTRANSFERASE"/>
    <property type="match status" value="1"/>
</dbReference>
<dbReference type="NCBIfam" id="TIGR00589">
    <property type="entry name" value="ogt"/>
    <property type="match status" value="1"/>
</dbReference>
<evidence type="ECO:0000256" key="7">
    <source>
        <dbReference type="ARBA" id="ARBA00022763"/>
    </source>
</evidence>
<organism evidence="12">
    <name type="scientific">freshwater metagenome</name>
    <dbReference type="NCBI Taxonomy" id="449393"/>
    <lineage>
        <taxon>unclassified sequences</taxon>
        <taxon>metagenomes</taxon>
        <taxon>ecological metagenomes</taxon>
    </lineage>
</organism>
<sequence length="163" mass="17253">MTNDTASRIIASPVGPIHLNEQGGALTLVRLIGSQSAKVDLGGDSTATLRQAERQLDEYFRGRRRTFDLTLRPQGTPFQRAVWNALAQIDFGTTRSYGDIARSLGQPSAARAIGGAVGANPLAIVVPCHRVLAGNGRLTGFSGGDGIPTKVSLLTLEGIEFRP</sequence>
<dbReference type="InterPro" id="IPR036217">
    <property type="entry name" value="MethylDNA_cys_MeTrfase_DNAb"/>
</dbReference>
<dbReference type="EC" id="2.1.1.63" evidence="3"/>
<evidence type="ECO:0000313" key="12">
    <source>
        <dbReference type="EMBL" id="CAB4901557.1"/>
    </source>
</evidence>
<keyword evidence="7" id="KW-0227">DNA damage</keyword>
<dbReference type="InterPro" id="IPR008332">
    <property type="entry name" value="MethylG_MeTrfase_N"/>
</dbReference>
<keyword evidence="6" id="KW-0808">Transferase</keyword>
<dbReference type="Gene3D" id="1.10.10.10">
    <property type="entry name" value="Winged helix-like DNA-binding domain superfamily/Winged helix DNA-binding domain"/>
    <property type="match status" value="1"/>
</dbReference>
<evidence type="ECO:0000256" key="9">
    <source>
        <dbReference type="ARBA" id="ARBA00049348"/>
    </source>
</evidence>
<proteinExistence type="inferred from homology"/>
<evidence type="ECO:0000256" key="1">
    <source>
        <dbReference type="ARBA" id="ARBA00001286"/>
    </source>
</evidence>
<dbReference type="GO" id="GO:0003908">
    <property type="term" value="F:methylated-DNA-[protein]-cysteine S-methyltransferase activity"/>
    <property type="evidence" value="ECO:0007669"/>
    <property type="project" value="UniProtKB-EC"/>
</dbReference>
<evidence type="ECO:0000256" key="4">
    <source>
        <dbReference type="ARBA" id="ARBA00022490"/>
    </source>
</evidence>
<dbReference type="InterPro" id="IPR036631">
    <property type="entry name" value="MGMT_N_sf"/>
</dbReference>
<keyword evidence="5" id="KW-0489">Methyltransferase</keyword>
<dbReference type="InterPro" id="IPR001497">
    <property type="entry name" value="MethylDNA_cys_MeTrfase_AS"/>
</dbReference>
<dbReference type="PANTHER" id="PTHR10815:SF5">
    <property type="entry name" value="METHYLATED-DNA--PROTEIN-CYSTEINE METHYLTRANSFERASE"/>
    <property type="match status" value="1"/>
</dbReference>
<dbReference type="SUPFAM" id="SSF46767">
    <property type="entry name" value="Methylated DNA-protein cysteine methyltransferase, C-terminal domain"/>
    <property type="match status" value="1"/>
</dbReference>
<dbReference type="FunFam" id="1.10.10.10:FF:000214">
    <property type="entry name" value="Methylated-DNA--protein-cysteine methyltransferase"/>
    <property type="match status" value="1"/>
</dbReference>
<dbReference type="AlphaFoldDB" id="A0A6J7G130"/>
<feature type="domain" description="Methylguanine DNA methyltransferase ribonuclease-like" evidence="11">
    <location>
        <begin position="9"/>
        <end position="72"/>
    </location>
</feature>
<dbReference type="GO" id="GO:0032259">
    <property type="term" value="P:methylation"/>
    <property type="evidence" value="ECO:0007669"/>
    <property type="project" value="UniProtKB-KW"/>
</dbReference>
<evidence type="ECO:0000256" key="2">
    <source>
        <dbReference type="ARBA" id="ARBA00008711"/>
    </source>
</evidence>
<evidence type="ECO:0000259" key="10">
    <source>
        <dbReference type="Pfam" id="PF01035"/>
    </source>
</evidence>
<evidence type="ECO:0000256" key="6">
    <source>
        <dbReference type="ARBA" id="ARBA00022679"/>
    </source>
</evidence>
<evidence type="ECO:0000259" key="11">
    <source>
        <dbReference type="Pfam" id="PF02870"/>
    </source>
</evidence>
<dbReference type="InterPro" id="IPR036388">
    <property type="entry name" value="WH-like_DNA-bd_sf"/>
</dbReference>
<evidence type="ECO:0000256" key="3">
    <source>
        <dbReference type="ARBA" id="ARBA00011918"/>
    </source>
</evidence>
<keyword evidence="4" id="KW-0963">Cytoplasm</keyword>
<protein>
    <recommendedName>
        <fullName evidence="3">methylated-DNA--[protein]-cysteine S-methyltransferase</fullName>
        <ecNumber evidence="3">2.1.1.63</ecNumber>
    </recommendedName>
</protein>
<dbReference type="CDD" id="cd06445">
    <property type="entry name" value="ATase"/>
    <property type="match status" value="1"/>
</dbReference>
<dbReference type="Pfam" id="PF02870">
    <property type="entry name" value="Methyltransf_1N"/>
    <property type="match status" value="1"/>
</dbReference>
<dbReference type="Pfam" id="PF01035">
    <property type="entry name" value="DNA_binding_1"/>
    <property type="match status" value="1"/>
</dbReference>
<dbReference type="HAMAP" id="MF_00772">
    <property type="entry name" value="OGT"/>
    <property type="match status" value="1"/>
</dbReference>
<dbReference type="SUPFAM" id="SSF53155">
    <property type="entry name" value="Methylated DNA-protein cysteine methyltransferase domain"/>
    <property type="match status" value="1"/>
</dbReference>
<comment type="similarity">
    <text evidence="2">Belongs to the MGMT family.</text>
</comment>
<dbReference type="Gene3D" id="3.30.160.70">
    <property type="entry name" value="Methylated DNA-protein cysteine methyltransferase domain"/>
    <property type="match status" value="1"/>
</dbReference>
<comment type="catalytic activity">
    <reaction evidence="1">
        <text>a 4-O-methyl-thymidine in DNA + L-cysteinyl-[protein] = a thymidine in DNA + S-methyl-L-cysteinyl-[protein]</text>
        <dbReference type="Rhea" id="RHEA:53428"/>
        <dbReference type="Rhea" id="RHEA-COMP:10131"/>
        <dbReference type="Rhea" id="RHEA-COMP:10132"/>
        <dbReference type="Rhea" id="RHEA-COMP:13555"/>
        <dbReference type="Rhea" id="RHEA-COMP:13556"/>
        <dbReference type="ChEBI" id="CHEBI:29950"/>
        <dbReference type="ChEBI" id="CHEBI:82612"/>
        <dbReference type="ChEBI" id="CHEBI:137386"/>
        <dbReference type="ChEBI" id="CHEBI:137387"/>
        <dbReference type="EC" id="2.1.1.63"/>
    </reaction>
</comment>
<gene>
    <name evidence="12" type="ORF">UFOPK3516_00962</name>
</gene>
<reference evidence="12" key="1">
    <citation type="submission" date="2020-05" db="EMBL/GenBank/DDBJ databases">
        <authorList>
            <person name="Chiriac C."/>
            <person name="Salcher M."/>
            <person name="Ghai R."/>
            <person name="Kavagutti S V."/>
        </authorList>
    </citation>
    <scope>NUCLEOTIDE SEQUENCE</scope>
</reference>
<feature type="domain" description="Methylated-DNA-[protein]-cysteine S-methyltransferase DNA binding" evidence="10">
    <location>
        <begin position="77"/>
        <end position="159"/>
    </location>
</feature>
<keyword evidence="8" id="KW-0234">DNA repair</keyword>
<dbReference type="InterPro" id="IPR023546">
    <property type="entry name" value="MGMT"/>
</dbReference>
<dbReference type="InterPro" id="IPR014048">
    <property type="entry name" value="MethylDNA_cys_MeTrfase_DNA-bd"/>
</dbReference>
<evidence type="ECO:0000256" key="5">
    <source>
        <dbReference type="ARBA" id="ARBA00022603"/>
    </source>
</evidence>
<dbReference type="PROSITE" id="PS00374">
    <property type="entry name" value="MGMT"/>
    <property type="match status" value="1"/>
</dbReference>
<accession>A0A6J7G130</accession>
<dbReference type="EMBL" id="CAFBMB010000069">
    <property type="protein sequence ID" value="CAB4901557.1"/>
    <property type="molecule type" value="Genomic_DNA"/>
</dbReference>
<name>A0A6J7G130_9ZZZZ</name>
<comment type="catalytic activity">
    <reaction evidence="9">
        <text>a 6-O-methyl-2'-deoxyguanosine in DNA + L-cysteinyl-[protein] = S-methyl-L-cysteinyl-[protein] + a 2'-deoxyguanosine in DNA</text>
        <dbReference type="Rhea" id="RHEA:24000"/>
        <dbReference type="Rhea" id="RHEA-COMP:10131"/>
        <dbReference type="Rhea" id="RHEA-COMP:10132"/>
        <dbReference type="Rhea" id="RHEA-COMP:11367"/>
        <dbReference type="Rhea" id="RHEA-COMP:11368"/>
        <dbReference type="ChEBI" id="CHEBI:29950"/>
        <dbReference type="ChEBI" id="CHEBI:82612"/>
        <dbReference type="ChEBI" id="CHEBI:85445"/>
        <dbReference type="ChEBI" id="CHEBI:85448"/>
        <dbReference type="EC" id="2.1.1.63"/>
    </reaction>
</comment>
<dbReference type="GO" id="GO:0006281">
    <property type="term" value="P:DNA repair"/>
    <property type="evidence" value="ECO:0007669"/>
    <property type="project" value="UniProtKB-KW"/>
</dbReference>